<dbReference type="PIRSF" id="PIRSF038984">
    <property type="entry name" value="FAD_binding_protein"/>
    <property type="match status" value="1"/>
</dbReference>
<dbReference type="RefSeq" id="WP_006694635.1">
    <property type="nucleotide sequence ID" value="NZ_JH376857.1"/>
</dbReference>
<dbReference type="GeneID" id="32475474"/>
<reference evidence="2 3" key="1">
    <citation type="submission" date="2011-08" db="EMBL/GenBank/DDBJ databases">
        <title>The Genome Sequence of Selenomonas noxia F0398.</title>
        <authorList>
            <consortium name="The Broad Institute Genome Sequencing Platform"/>
            <person name="Earl A."/>
            <person name="Ward D."/>
            <person name="Feldgarden M."/>
            <person name="Gevers D."/>
            <person name="Izard J."/>
            <person name="Ganesan A."/>
            <person name="Blanton J.M."/>
            <person name="Baranova O.V."/>
            <person name="Tanner A.C."/>
            <person name="Dewhirst F.E."/>
            <person name="Young S.K."/>
            <person name="Zeng Q."/>
            <person name="Gargeya S."/>
            <person name="Fitzgerald M."/>
            <person name="Haas B."/>
            <person name="Abouelleil A."/>
            <person name="Alvarado L."/>
            <person name="Arachchi H.M."/>
            <person name="Berlin A."/>
            <person name="Brown A."/>
            <person name="Chapman S.B."/>
            <person name="Chen Z."/>
            <person name="Dunbar C."/>
            <person name="Freedman E."/>
            <person name="Gearin G."/>
            <person name="Gellesch M."/>
            <person name="Goldberg J."/>
            <person name="Griggs A."/>
            <person name="Gujja S."/>
            <person name="Heiman D."/>
            <person name="Howarth C."/>
            <person name="Larson L."/>
            <person name="Lui A."/>
            <person name="MacDonald P.J.P."/>
            <person name="Montmayeur A."/>
            <person name="Murphy C."/>
            <person name="Neiman D."/>
            <person name="Pearson M."/>
            <person name="Priest M."/>
            <person name="Roberts A."/>
            <person name="Saif S."/>
            <person name="Shea T."/>
            <person name="Shenoy N."/>
            <person name="Sisk P."/>
            <person name="Stolte C."/>
            <person name="Sykes S."/>
            <person name="Wortman J."/>
            <person name="Nusbaum C."/>
            <person name="Birren B."/>
        </authorList>
    </citation>
    <scope>NUCLEOTIDE SEQUENCE [LARGE SCALE GENOMIC DNA]</scope>
    <source>
        <strain evidence="2 3">F0398</strain>
    </source>
</reference>
<proteinExistence type="predicted"/>
<dbReference type="InterPro" id="IPR036188">
    <property type="entry name" value="FAD/NAD-bd_sf"/>
</dbReference>
<comment type="caution">
    <text evidence="2">The sequence shown here is derived from an EMBL/GenBank/DDBJ whole genome shotgun (WGS) entry which is preliminary data.</text>
</comment>
<accession>A0ABN0DRX4</accession>
<evidence type="ECO:0000259" key="1">
    <source>
        <dbReference type="Pfam" id="PF21688"/>
    </source>
</evidence>
<dbReference type="InterPro" id="IPR028348">
    <property type="entry name" value="FAD-binding_protein"/>
</dbReference>
<dbReference type="Gene3D" id="3.30.70.2700">
    <property type="match status" value="1"/>
</dbReference>
<gene>
    <name evidence="2" type="ORF">HMPREF9432_00259</name>
</gene>
<organism evidence="2 3">
    <name type="scientific">Selenomonas noxia F0398</name>
    <dbReference type="NCBI Taxonomy" id="702437"/>
    <lineage>
        <taxon>Bacteria</taxon>
        <taxon>Bacillati</taxon>
        <taxon>Bacillota</taxon>
        <taxon>Negativicutes</taxon>
        <taxon>Selenomonadales</taxon>
        <taxon>Selenomonadaceae</taxon>
        <taxon>Selenomonas</taxon>
    </lineage>
</organism>
<dbReference type="SUPFAM" id="SSF51905">
    <property type="entry name" value="FAD/NAD(P)-binding domain"/>
    <property type="match status" value="1"/>
</dbReference>
<dbReference type="Proteomes" id="UP000003175">
    <property type="component" value="Unassembled WGS sequence"/>
</dbReference>
<dbReference type="InterPro" id="IPR049516">
    <property type="entry name" value="FAD-depend_C"/>
</dbReference>
<keyword evidence="3" id="KW-1185">Reference proteome</keyword>
<evidence type="ECO:0000313" key="2">
    <source>
        <dbReference type="EMBL" id="EHG25758.1"/>
    </source>
</evidence>
<dbReference type="Pfam" id="PF21688">
    <property type="entry name" value="FAD-depend_C"/>
    <property type="match status" value="1"/>
</dbReference>
<dbReference type="PANTHER" id="PTHR42842:SF3">
    <property type="entry name" value="FAD_NAD(P)-BINDING OXIDOREDUCTASE FAMILY PROTEIN"/>
    <property type="match status" value="1"/>
</dbReference>
<evidence type="ECO:0000313" key="3">
    <source>
        <dbReference type="Proteomes" id="UP000003175"/>
    </source>
</evidence>
<dbReference type="Gene3D" id="3.50.50.60">
    <property type="entry name" value="FAD/NAD(P)-binding domain"/>
    <property type="match status" value="2"/>
</dbReference>
<name>A0ABN0DRX4_9FIRM</name>
<dbReference type="PANTHER" id="PTHR42842">
    <property type="entry name" value="FAD/NAD(P)-BINDING OXIDOREDUCTASE"/>
    <property type="match status" value="1"/>
</dbReference>
<sequence>MIRVKNLRVPYDDARPLKEIAAKRLKISPCAVHGVIVVHKALDARRRNGAPIVWNYTIDVDAADEKDVRARARRDSDIAPAEREEPLAIPYCRAGAYGTHRPVVVGFGPAGIFAAWTLARAGAAPLVLERGQDVDRRTQDVARFWQTGILDTSSNVQFGEGGAGTFSDGKLTARSNDPRMREIIEAFIAAGAPAEIRYLQKPHIGTDILRRVVKNLRGEIVRMGGEIRFSTQVTGIERQAGRIAALIVSDAERIPADAVFLGIGHSARDTYAMLHEAGVAMEAKAFAVGVRIEHPQAFIDRMQYGDAAGSEYLPAADYAFTYRDTIGGRGVYSFCMCPGGMVVAAASEEGRLATNGMSNYHRASGTANSALLVQVNPADWGGDVLGGIRFQRELETRAFHLGGGDFRAPVQSVGDFLAGRTGTMDFAAAPTYAPGVRPADLRVLLPAECTASLARALRHWDARVPGFGAADIPMTGVESRSSAPCRILRDAGTMEAVSAAGLYPVGEGAGYAGGIMSAALDGLKAALAFLGKIK</sequence>
<dbReference type="EMBL" id="ADGH01000003">
    <property type="protein sequence ID" value="EHG25758.1"/>
    <property type="molecule type" value="Genomic_DNA"/>
</dbReference>
<feature type="domain" description="FAD-dependent protein C-terminal" evidence="1">
    <location>
        <begin position="285"/>
        <end position="481"/>
    </location>
</feature>
<protein>
    <recommendedName>
        <fullName evidence="1">FAD-dependent protein C-terminal domain-containing protein</fullName>
    </recommendedName>
</protein>